<dbReference type="GO" id="GO:0006412">
    <property type="term" value="P:translation"/>
    <property type="evidence" value="ECO:0007669"/>
    <property type="project" value="InterPro"/>
</dbReference>
<evidence type="ECO:0000256" key="5">
    <source>
        <dbReference type="RuleBase" id="RU003889"/>
    </source>
</evidence>
<comment type="similarity">
    <text evidence="1">Belongs to the universal ribosomal protein uL15 family.</text>
</comment>
<proteinExistence type="inferred from homology"/>
<name>A0A0F9YKV1_9BACT</name>
<feature type="compositionally biased region" description="Gly residues" evidence="6">
    <location>
        <begin position="7"/>
        <end position="22"/>
    </location>
</feature>
<dbReference type="Gene3D" id="3.100.10.10">
    <property type="match status" value="1"/>
</dbReference>
<evidence type="ECO:0000256" key="1">
    <source>
        <dbReference type="ARBA" id="ARBA00007320"/>
    </source>
</evidence>
<keyword evidence="2 8" id="KW-0689">Ribosomal protein</keyword>
<evidence type="ECO:0000259" key="7">
    <source>
        <dbReference type="Pfam" id="PF00828"/>
    </source>
</evidence>
<organism evidence="8 9">
    <name type="scientific">Candidatus Woesebacteria bacterium GW2011_GWC2_31_9</name>
    <dbReference type="NCBI Taxonomy" id="1618586"/>
    <lineage>
        <taxon>Bacteria</taxon>
        <taxon>Candidatus Woeseibacteriota</taxon>
    </lineage>
</organism>
<feature type="region of interest" description="Disordered" evidence="6">
    <location>
        <begin position="1"/>
        <end position="28"/>
    </location>
</feature>
<dbReference type="Pfam" id="PF00828">
    <property type="entry name" value="Ribosomal_L27A"/>
    <property type="match status" value="1"/>
</dbReference>
<evidence type="ECO:0000256" key="3">
    <source>
        <dbReference type="ARBA" id="ARBA00023274"/>
    </source>
</evidence>
<protein>
    <recommendedName>
        <fullName evidence="4 5">50S ribosomal protein L15</fullName>
    </recommendedName>
</protein>
<dbReference type="EMBL" id="LBOI01000002">
    <property type="protein sequence ID" value="KKP32109.1"/>
    <property type="molecule type" value="Genomic_DNA"/>
</dbReference>
<reference evidence="8 9" key="1">
    <citation type="journal article" date="2015" name="Nature">
        <title>rRNA introns, odd ribosomes, and small enigmatic genomes across a large radiation of phyla.</title>
        <authorList>
            <person name="Brown C.T."/>
            <person name="Hug L.A."/>
            <person name="Thomas B.C."/>
            <person name="Sharon I."/>
            <person name="Castelle C.J."/>
            <person name="Singh A."/>
            <person name="Wilkins M.J."/>
            <person name="Williams K.H."/>
            <person name="Banfield J.F."/>
        </authorList>
    </citation>
    <scope>NUCLEOTIDE SEQUENCE [LARGE SCALE GENOMIC DNA]</scope>
</reference>
<evidence type="ECO:0000256" key="6">
    <source>
        <dbReference type="SAM" id="MobiDB-lite"/>
    </source>
</evidence>
<dbReference type="PATRIC" id="fig|1618586.3.peg.119"/>
<dbReference type="PANTHER" id="PTHR12934:SF11">
    <property type="entry name" value="LARGE RIBOSOMAL SUBUNIT PROTEIN UL15M"/>
    <property type="match status" value="1"/>
</dbReference>
<dbReference type="GO" id="GO:0022625">
    <property type="term" value="C:cytosolic large ribosomal subunit"/>
    <property type="evidence" value="ECO:0007669"/>
    <property type="project" value="TreeGrafter"/>
</dbReference>
<dbReference type="GO" id="GO:0003735">
    <property type="term" value="F:structural constituent of ribosome"/>
    <property type="evidence" value="ECO:0007669"/>
    <property type="project" value="InterPro"/>
</dbReference>
<sequence length="121" mass="13225">MAKRLGRGYGSGKGGHTSGRGQKGQKARTSIHILFEGVKVKKSTLKKFPLLRGKGKFLAKKKPITISLDKLKVFKKGSKVDLDSLIEKGIISKKDAFTYGVKILGKGSLRKDLEILVPMSK</sequence>
<dbReference type="InterPro" id="IPR021131">
    <property type="entry name" value="Ribosomal_uL15/eL18"/>
</dbReference>
<dbReference type="InterPro" id="IPR036227">
    <property type="entry name" value="Ribosomal_uL15/eL18_sf"/>
</dbReference>
<evidence type="ECO:0000256" key="4">
    <source>
        <dbReference type="ARBA" id="ARBA00035497"/>
    </source>
</evidence>
<keyword evidence="3" id="KW-0687">Ribonucleoprotein</keyword>
<dbReference type="Proteomes" id="UP000034803">
    <property type="component" value="Unassembled WGS sequence"/>
</dbReference>
<dbReference type="SUPFAM" id="SSF52080">
    <property type="entry name" value="Ribosomal proteins L15p and L18e"/>
    <property type="match status" value="1"/>
</dbReference>
<gene>
    <name evidence="8" type="ORF">UR21_C0002G0028</name>
</gene>
<dbReference type="AlphaFoldDB" id="A0A0F9YKV1"/>
<evidence type="ECO:0000313" key="9">
    <source>
        <dbReference type="Proteomes" id="UP000034803"/>
    </source>
</evidence>
<dbReference type="PANTHER" id="PTHR12934">
    <property type="entry name" value="50S RIBOSOMAL PROTEIN L15"/>
    <property type="match status" value="1"/>
</dbReference>
<accession>A0A0F9YKV1</accession>
<dbReference type="InterPro" id="IPR005749">
    <property type="entry name" value="Ribosomal_uL15_bac-type"/>
</dbReference>
<comment type="caution">
    <text evidence="8">The sequence shown here is derived from an EMBL/GenBank/DDBJ whole genome shotgun (WGS) entry which is preliminary data.</text>
</comment>
<evidence type="ECO:0000256" key="2">
    <source>
        <dbReference type="ARBA" id="ARBA00022980"/>
    </source>
</evidence>
<evidence type="ECO:0000313" key="8">
    <source>
        <dbReference type="EMBL" id="KKP32109.1"/>
    </source>
</evidence>
<feature type="domain" description="Large ribosomal subunit protein uL15/eL18" evidence="7">
    <location>
        <begin position="66"/>
        <end position="117"/>
    </location>
</feature>